<sequence length="575" mass="61962">MGWSFRKSIKVAPGIRINLSKSGISTSIGGKGFTYNTRGRVTASIPGTGIRFTHSLKSAKRTSLPVSSVLTGSRNLDSDVSERLSKREQATRDFVEKVQTRTATALVDYFISHGVYVCAEDLSEAVTLEDHQDFLQSLSREFQTTTDAIRLAVDIGSISLAEKEKAMRAVYEIEKHCSEHQGQQVQLSEAASALRSAVRGYPTTPSLVSPFIVGLVGAFITYAVNVGAGLGLTLLALFYGGVNASKYLRARDAALAAFEKADQRFDSLLTAEVTPRPVLHAGSDNVKPKAFGFAGIILVAALVGVVTHVSHSIPTVTDNAAPATLTATGSSKSQAPSIGSSPTASGFAWMVGKYPYDVVNDRRFRAAFRGVSRADWKKIAERLTVVNEAGIQSKQGFLVGEGCKAHECNSEKATFAINESTGKGVLIMMETSGDTPVFATFSWKDLSVGQTPLADWKQQQLADVLPQAHSTQTEAATTVSAAPTFPTSFDCAKAHSDAEHLICGDAELAADDIELARIYTQAKAAVTDQVAFRDRTRAQWNYREKTCHDRECLARWYADQKIALTEIANKGTMGQ</sequence>
<evidence type="ECO:0000256" key="1">
    <source>
        <dbReference type="SAM" id="Phobius"/>
    </source>
</evidence>
<dbReference type="AlphaFoldDB" id="A0A158CIL0"/>
<keyword evidence="3" id="KW-0449">Lipoprotein</keyword>
<keyword evidence="1" id="KW-0472">Membrane</keyword>
<feature type="transmembrane region" description="Helical" evidence="1">
    <location>
        <begin position="290"/>
        <end position="309"/>
    </location>
</feature>
<dbReference type="STRING" id="1777140.AWB79_05433"/>
<dbReference type="OrthoDB" id="5450120at2"/>
<keyword evidence="1" id="KW-0812">Transmembrane</keyword>
<dbReference type="RefSeq" id="WP_061170519.1">
    <property type="nucleotide sequence ID" value="NZ_FCOA02000023.1"/>
</dbReference>
<keyword evidence="1" id="KW-1133">Transmembrane helix</keyword>
<name>A0A158CIL0_9BURK</name>
<evidence type="ECO:0000259" key="2">
    <source>
        <dbReference type="Pfam" id="PF14020"/>
    </source>
</evidence>
<comment type="caution">
    <text evidence="3">The sequence shown here is derived from an EMBL/GenBank/DDBJ whole genome shotgun (WGS) entry which is preliminary data.</text>
</comment>
<organism evidence="3 4">
    <name type="scientific">Caballeronia hypogeia</name>
    <dbReference type="NCBI Taxonomy" id="1777140"/>
    <lineage>
        <taxon>Bacteria</taxon>
        <taxon>Pseudomonadati</taxon>
        <taxon>Pseudomonadota</taxon>
        <taxon>Betaproteobacteria</taxon>
        <taxon>Burkholderiales</taxon>
        <taxon>Burkholderiaceae</taxon>
        <taxon>Caballeronia</taxon>
    </lineage>
</organism>
<feature type="domain" description="DUF4236" evidence="2">
    <location>
        <begin position="3"/>
        <end position="53"/>
    </location>
</feature>
<proteinExistence type="predicted"/>
<feature type="transmembrane region" description="Helical" evidence="1">
    <location>
        <begin position="211"/>
        <end position="239"/>
    </location>
</feature>
<keyword evidence="4" id="KW-1185">Reference proteome</keyword>
<evidence type="ECO:0000313" key="3">
    <source>
        <dbReference type="EMBL" id="SAK82120.1"/>
    </source>
</evidence>
<dbReference type="Pfam" id="PF14020">
    <property type="entry name" value="DUF4236"/>
    <property type="match status" value="1"/>
</dbReference>
<evidence type="ECO:0000313" key="4">
    <source>
        <dbReference type="Proteomes" id="UP000054851"/>
    </source>
</evidence>
<dbReference type="EMBL" id="FCOA02000023">
    <property type="protein sequence ID" value="SAK82120.1"/>
    <property type="molecule type" value="Genomic_DNA"/>
</dbReference>
<reference evidence="3" key="1">
    <citation type="submission" date="2016-01" db="EMBL/GenBank/DDBJ databases">
        <authorList>
            <person name="Peeters C."/>
        </authorList>
    </citation>
    <scope>NUCLEOTIDE SEQUENCE</scope>
    <source>
        <strain evidence="3">LMG 29322</strain>
    </source>
</reference>
<dbReference type="Proteomes" id="UP000054851">
    <property type="component" value="Unassembled WGS sequence"/>
</dbReference>
<gene>
    <name evidence="3" type="ORF">AWB79_05433</name>
</gene>
<accession>A0A158CIL0</accession>
<dbReference type="InterPro" id="IPR025330">
    <property type="entry name" value="DUF4236"/>
</dbReference>
<protein>
    <submittedName>
        <fullName evidence="3">Lipoprotein</fullName>
    </submittedName>
</protein>